<dbReference type="GO" id="GO:0046872">
    <property type="term" value="F:metal ion binding"/>
    <property type="evidence" value="ECO:0007669"/>
    <property type="project" value="UniProtKB-KW"/>
</dbReference>
<organism evidence="6">
    <name type="scientific">Arcella intermedia</name>
    <dbReference type="NCBI Taxonomy" id="1963864"/>
    <lineage>
        <taxon>Eukaryota</taxon>
        <taxon>Amoebozoa</taxon>
        <taxon>Tubulinea</taxon>
        <taxon>Elardia</taxon>
        <taxon>Arcellinida</taxon>
        <taxon>Sphaerothecina</taxon>
        <taxon>Arcellidae</taxon>
        <taxon>Arcella</taxon>
    </lineage>
</organism>
<keyword evidence="5" id="KW-0411">Iron-sulfur</keyword>
<dbReference type="HAMAP" id="MF_02040">
    <property type="entry name" value="Mrp_NBP35"/>
    <property type="match status" value="1"/>
</dbReference>
<dbReference type="PANTHER" id="PTHR23264">
    <property type="entry name" value="NUCLEOTIDE-BINDING PROTEIN NBP35 YEAST -RELATED"/>
    <property type="match status" value="1"/>
</dbReference>
<accession>A0A6B2LAW6</accession>
<dbReference type="GO" id="GO:0051536">
    <property type="term" value="F:iron-sulfur cluster binding"/>
    <property type="evidence" value="ECO:0007669"/>
    <property type="project" value="UniProtKB-KW"/>
</dbReference>
<reference evidence="6" key="1">
    <citation type="journal article" date="2020" name="J. Eukaryot. Microbiol.">
        <title>De novo Sequencing, Assembly and Annotation of the Transcriptome for the Free-Living Testate Amoeba Arcella intermedia.</title>
        <authorList>
            <person name="Ribeiro G.M."/>
            <person name="Porfirio-Sousa A.L."/>
            <person name="Maurer-Alcala X.X."/>
            <person name="Katz L.A."/>
            <person name="Lahr D.J.G."/>
        </authorList>
    </citation>
    <scope>NUCLEOTIDE SEQUENCE</scope>
</reference>
<evidence type="ECO:0000256" key="1">
    <source>
        <dbReference type="ARBA" id="ARBA00022723"/>
    </source>
</evidence>
<name>A0A6B2LAW6_9EUKA</name>
<keyword evidence="2" id="KW-0547">Nucleotide-binding</keyword>
<dbReference type="GO" id="GO:0140663">
    <property type="term" value="F:ATP-dependent FeS chaperone activity"/>
    <property type="evidence" value="ECO:0007669"/>
    <property type="project" value="InterPro"/>
</dbReference>
<dbReference type="InterPro" id="IPR027417">
    <property type="entry name" value="P-loop_NTPase"/>
</dbReference>
<keyword evidence="4" id="KW-0408">Iron</keyword>
<dbReference type="InterPro" id="IPR000808">
    <property type="entry name" value="Mrp-like_CS"/>
</dbReference>
<proteinExistence type="inferred from homology"/>
<dbReference type="EMBL" id="GIBP01005155">
    <property type="protein sequence ID" value="NDV34124.1"/>
    <property type="molecule type" value="Transcribed_RNA"/>
</dbReference>
<evidence type="ECO:0000256" key="3">
    <source>
        <dbReference type="ARBA" id="ARBA00022840"/>
    </source>
</evidence>
<evidence type="ECO:0000256" key="5">
    <source>
        <dbReference type="ARBA" id="ARBA00023014"/>
    </source>
</evidence>
<dbReference type="PROSITE" id="PS01215">
    <property type="entry name" value="MRP"/>
    <property type="match status" value="1"/>
</dbReference>
<dbReference type="InterPro" id="IPR019591">
    <property type="entry name" value="Mrp/NBP35_ATP-bd"/>
</dbReference>
<evidence type="ECO:0000313" key="6">
    <source>
        <dbReference type="EMBL" id="NDV34124.1"/>
    </source>
</evidence>
<evidence type="ECO:0000256" key="2">
    <source>
        <dbReference type="ARBA" id="ARBA00022741"/>
    </source>
</evidence>
<dbReference type="GO" id="GO:0016226">
    <property type="term" value="P:iron-sulfur cluster assembly"/>
    <property type="evidence" value="ECO:0007669"/>
    <property type="project" value="InterPro"/>
</dbReference>
<protein>
    <recommendedName>
        <fullName evidence="7">Cytosolic Fe-S cluster assembly factor NUBP1 homolog</fullName>
    </recommendedName>
</protein>
<dbReference type="CDD" id="cd02037">
    <property type="entry name" value="Mrp_NBP35"/>
    <property type="match status" value="1"/>
</dbReference>
<evidence type="ECO:0000256" key="4">
    <source>
        <dbReference type="ARBA" id="ARBA00023004"/>
    </source>
</evidence>
<evidence type="ECO:0008006" key="7">
    <source>
        <dbReference type="Google" id="ProtNLM"/>
    </source>
</evidence>
<dbReference type="GO" id="GO:0005524">
    <property type="term" value="F:ATP binding"/>
    <property type="evidence" value="ECO:0007669"/>
    <property type="project" value="UniProtKB-KW"/>
</dbReference>
<dbReference type="Gene3D" id="3.40.50.300">
    <property type="entry name" value="P-loop containing nucleotide triphosphate hydrolases"/>
    <property type="match status" value="1"/>
</dbReference>
<dbReference type="Pfam" id="PF10609">
    <property type="entry name" value="ParA"/>
    <property type="match status" value="1"/>
</dbReference>
<sequence>MAFYLQKQGHEVGLMDIDICGPSIPKIMGMEGEQLHQTSLGWEPVYVEDNLAVVSIGFLLNEPNQAIIWRGPKKNTMIKQFLKDVYWNKLDYLVIDTPPGTSDEHLSIVQYLKQTQPEGAIIVTTPQEISLLDVRKEITFCKKVGLPVLGVIENMSIFICPKCKTETKIFPPTTGGAIKMCQEMEVPYLGSIPLDPLIARSCDQGKCYVTEFPNSLASQAYNKIFKDLINKIQPQDPKSQ</sequence>
<dbReference type="SUPFAM" id="SSF52540">
    <property type="entry name" value="P-loop containing nucleoside triphosphate hydrolases"/>
    <property type="match status" value="1"/>
</dbReference>
<dbReference type="AlphaFoldDB" id="A0A6B2LAW6"/>
<dbReference type="PANTHER" id="PTHR23264:SF35">
    <property type="entry name" value="CYTOSOLIC FE-S CLUSTER ASSEMBLY FACTOR NUBP1"/>
    <property type="match status" value="1"/>
</dbReference>
<dbReference type="InterPro" id="IPR033756">
    <property type="entry name" value="YlxH/NBP35"/>
</dbReference>
<keyword evidence="3" id="KW-0067">ATP-binding</keyword>
<keyword evidence="1" id="KW-0479">Metal-binding</keyword>
<dbReference type="GO" id="GO:0005829">
    <property type="term" value="C:cytosol"/>
    <property type="evidence" value="ECO:0007669"/>
    <property type="project" value="TreeGrafter"/>
</dbReference>